<evidence type="ECO:0000313" key="8">
    <source>
        <dbReference type="RefSeq" id="XP_031763908.2"/>
    </source>
</evidence>
<feature type="transmembrane region" description="Helical" evidence="5">
    <location>
        <begin position="149"/>
        <end position="176"/>
    </location>
</feature>
<dbReference type="GeneID" id="116412800"/>
<keyword evidence="4 5" id="KW-0472">Membrane</keyword>
<comment type="subcellular location">
    <subcellularLocation>
        <location evidence="1">Membrane</location>
    </subcellularLocation>
</comment>
<evidence type="ECO:0000256" key="2">
    <source>
        <dbReference type="ARBA" id="ARBA00022692"/>
    </source>
</evidence>
<accession>A0A6J3BRE4</accession>
<sequence>MSSSLLLYFLLDDKKVVDQCIWKDYYDENSRSVLHQGLAFTGLVSLILNCWVNIALVSSRLWYDLSYRNLTIFTVVAGVRNVVATLAYLPMFKYLDNWFELQIFSCIMFALYETFFAILEVESLNHVCIERFVLARYTANDWLIQKKHYLLYLFSSLFFTTLYTYAPVFGYGGYWYDFTCSSCTFDMILPEGYEKYVILIIFFLRSIKPAIMMVMMLFWAHLLEKRHSNKTSEGQIQFTKNVIVITTVNLLCWMPIAFIRGRILLQQLLVKNILPISSSLYLTFINCAMWLNWLSPALTVIALFIVDTRLRNVMCNLHMCDEQKKNTEETDHTKYQ</sequence>
<proteinExistence type="predicted"/>
<dbReference type="InParanoid" id="A0A6J3BRE4"/>
<evidence type="ECO:0000313" key="7">
    <source>
        <dbReference type="Proteomes" id="UP001652740"/>
    </source>
</evidence>
<dbReference type="AlphaFoldDB" id="A0A6J3BRE4"/>
<dbReference type="InterPro" id="IPR017452">
    <property type="entry name" value="GPCR_Rhodpsn_7TM"/>
</dbReference>
<feature type="domain" description="G-protein coupled receptors family 1 profile" evidence="6">
    <location>
        <begin position="48"/>
        <end position="259"/>
    </location>
</feature>
<evidence type="ECO:0000259" key="6">
    <source>
        <dbReference type="PROSITE" id="PS50262"/>
    </source>
</evidence>
<keyword evidence="7" id="KW-1185">Reference proteome</keyword>
<dbReference type="KEGG" id="gmw:116412800"/>
<feature type="transmembrane region" description="Helical" evidence="5">
    <location>
        <begin position="38"/>
        <end position="58"/>
    </location>
</feature>
<dbReference type="RefSeq" id="XP_031763908.2">
    <property type="nucleotide sequence ID" value="XM_031908048.2"/>
</dbReference>
<feature type="transmembrane region" description="Helical" evidence="5">
    <location>
        <begin position="279"/>
        <end position="306"/>
    </location>
</feature>
<feature type="transmembrane region" description="Helical" evidence="5">
    <location>
        <begin position="101"/>
        <end position="121"/>
    </location>
</feature>
<protein>
    <submittedName>
        <fullName evidence="8">Rhodopsin-like isoform X1</fullName>
    </submittedName>
</protein>
<feature type="transmembrane region" description="Helical" evidence="5">
    <location>
        <begin position="70"/>
        <end position="89"/>
    </location>
</feature>
<dbReference type="Proteomes" id="UP001652740">
    <property type="component" value="Unplaced"/>
</dbReference>
<feature type="transmembrane region" description="Helical" evidence="5">
    <location>
        <begin position="241"/>
        <end position="259"/>
    </location>
</feature>
<evidence type="ECO:0000256" key="1">
    <source>
        <dbReference type="ARBA" id="ARBA00004370"/>
    </source>
</evidence>
<reference evidence="8" key="1">
    <citation type="submission" date="2025-08" db="UniProtKB">
        <authorList>
            <consortium name="RefSeq"/>
        </authorList>
    </citation>
    <scope>IDENTIFICATION</scope>
    <source>
        <tissue evidence="8">Whole larvae</tissue>
    </source>
</reference>
<evidence type="ECO:0000256" key="5">
    <source>
        <dbReference type="SAM" id="Phobius"/>
    </source>
</evidence>
<keyword evidence="3 5" id="KW-1133">Transmembrane helix</keyword>
<dbReference type="PROSITE" id="PS50262">
    <property type="entry name" value="G_PROTEIN_RECEP_F1_2"/>
    <property type="match status" value="1"/>
</dbReference>
<keyword evidence="2 5" id="KW-0812">Transmembrane</keyword>
<gene>
    <name evidence="8" type="primary">LOC116412800</name>
</gene>
<organism evidence="7 8">
    <name type="scientific">Galleria mellonella</name>
    <name type="common">Greater wax moth</name>
    <dbReference type="NCBI Taxonomy" id="7137"/>
    <lineage>
        <taxon>Eukaryota</taxon>
        <taxon>Metazoa</taxon>
        <taxon>Ecdysozoa</taxon>
        <taxon>Arthropoda</taxon>
        <taxon>Hexapoda</taxon>
        <taxon>Insecta</taxon>
        <taxon>Pterygota</taxon>
        <taxon>Neoptera</taxon>
        <taxon>Endopterygota</taxon>
        <taxon>Lepidoptera</taxon>
        <taxon>Glossata</taxon>
        <taxon>Ditrysia</taxon>
        <taxon>Pyraloidea</taxon>
        <taxon>Pyralidae</taxon>
        <taxon>Galleriinae</taxon>
        <taxon>Galleria</taxon>
    </lineage>
</organism>
<dbReference type="SUPFAM" id="SSF81321">
    <property type="entry name" value="Family A G protein-coupled receptor-like"/>
    <property type="match status" value="1"/>
</dbReference>
<dbReference type="Gene3D" id="1.20.1070.10">
    <property type="entry name" value="Rhodopsin 7-helix transmembrane proteins"/>
    <property type="match status" value="1"/>
</dbReference>
<name>A0A6J3BRE4_GALME</name>
<evidence type="ECO:0000256" key="3">
    <source>
        <dbReference type="ARBA" id="ARBA00022989"/>
    </source>
</evidence>
<feature type="transmembrane region" description="Helical" evidence="5">
    <location>
        <begin position="196"/>
        <end position="220"/>
    </location>
</feature>
<dbReference type="GO" id="GO:0016020">
    <property type="term" value="C:membrane"/>
    <property type="evidence" value="ECO:0007669"/>
    <property type="project" value="UniProtKB-SubCell"/>
</dbReference>
<evidence type="ECO:0000256" key="4">
    <source>
        <dbReference type="ARBA" id="ARBA00023136"/>
    </source>
</evidence>